<proteinExistence type="predicted"/>
<accession>X1RDG3</accession>
<gene>
    <name evidence="1" type="ORF">S12H4_25947</name>
</gene>
<protein>
    <submittedName>
        <fullName evidence="1">Uncharacterized protein</fullName>
    </submittedName>
</protein>
<sequence>MEHLACGIIYGAYEVQPGASTLQPIMATAINLHQHPLFGIMFSPAAVPWWTPLPGTPYATVEQDPAQTGPGYSYALSLV</sequence>
<organism evidence="1">
    <name type="scientific">marine sediment metagenome</name>
    <dbReference type="NCBI Taxonomy" id="412755"/>
    <lineage>
        <taxon>unclassified sequences</taxon>
        <taxon>metagenomes</taxon>
        <taxon>ecological metagenomes</taxon>
    </lineage>
</organism>
<dbReference type="AlphaFoldDB" id="X1RDG3"/>
<reference evidence="1" key="1">
    <citation type="journal article" date="2014" name="Front. Microbiol.">
        <title>High frequency of phylogenetically diverse reductive dehalogenase-homologous genes in deep subseafloor sedimentary metagenomes.</title>
        <authorList>
            <person name="Kawai M."/>
            <person name="Futagami T."/>
            <person name="Toyoda A."/>
            <person name="Takaki Y."/>
            <person name="Nishi S."/>
            <person name="Hori S."/>
            <person name="Arai W."/>
            <person name="Tsubouchi T."/>
            <person name="Morono Y."/>
            <person name="Uchiyama I."/>
            <person name="Ito T."/>
            <person name="Fujiyama A."/>
            <person name="Inagaki F."/>
            <person name="Takami H."/>
        </authorList>
    </citation>
    <scope>NUCLEOTIDE SEQUENCE</scope>
    <source>
        <strain evidence="1">Expedition CK06-06</strain>
    </source>
</reference>
<dbReference type="EMBL" id="BARW01014675">
    <property type="protein sequence ID" value="GAI78608.1"/>
    <property type="molecule type" value="Genomic_DNA"/>
</dbReference>
<comment type="caution">
    <text evidence="1">The sequence shown here is derived from an EMBL/GenBank/DDBJ whole genome shotgun (WGS) entry which is preliminary data.</text>
</comment>
<evidence type="ECO:0000313" key="1">
    <source>
        <dbReference type="EMBL" id="GAI78608.1"/>
    </source>
</evidence>
<name>X1RDG3_9ZZZZ</name>